<keyword evidence="6" id="KW-1185">Reference proteome</keyword>
<evidence type="ECO:0000313" key="6">
    <source>
        <dbReference type="Proteomes" id="UP001055439"/>
    </source>
</evidence>
<dbReference type="AlphaFoldDB" id="A0A9E7KFA7"/>
<evidence type="ECO:0000256" key="1">
    <source>
        <dbReference type="ARBA" id="ARBA00002001"/>
    </source>
</evidence>
<comment type="function">
    <text evidence="1">Core component of nucleosome. Nucleosomes wrap and compact DNA into chromatin, limiting DNA accessibility to the cellular machineries which require DNA as a template. Histones thereby play a central role in transcription regulation, DNA repair, DNA replication and chromosomal stability. DNA accessibility is regulated via a complex set of post-translational modifications of histones, also called histone code, and nucleosome remodeling.</text>
</comment>
<dbReference type="FunFam" id="1.10.20.10:FF:000043">
    <property type="entry name" value="Histone H2B"/>
    <property type="match status" value="1"/>
</dbReference>
<dbReference type="Pfam" id="PF00125">
    <property type="entry name" value="Histone"/>
    <property type="match status" value="1"/>
</dbReference>
<dbReference type="GO" id="GO:0005634">
    <property type="term" value="C:nucleus"/>
    <property type="evidence" value="ECO:0007669"/>
    <property type="project" value="UniProtKB-ARBA"/>
</dbReference>
<evidence type="ECO:0000256" key="3">
    <source>
        <dbReference type="ARBA" id="ARBA00011538"/>
    </source>
</evidence>
<dbReference type="GO" id="GO:0000786">
    <property type="term" value="C:nucleosome"/>
    <property type="evidence" value="ECO:0007669"/>
    <property type="project" value="InterPro"/>
</dbReference>
<dbReference type="InterPro" id="IPR007125">
    <property type="entry name" value="H2A/H2B/H3"/>
</dbReference>
<dbReference type="SUPFAM" id="SSF47113">
    <property type="entry name" value="Histone-fold"/>
    <property type="match status" value="1"/>
</dbReference>
<comment type="subunit">
    <text evidence="3">The nucleosome is a histone octamer containing two molecules each of H2A, H2B, H3 and H4 assembled in one H3-H4 heterotetramer and two H2A-H2B heterodimers. The octamer wraps approximately 147 bp of DNA.</text>
</comment>
<proteinExistence type="inferred from homology"/>
<dbReference type="InterPro" id="IPR000558">
    <property type="entry name" value="Histone_H2B"/>
</dbReference>
<accession>A0A9E7KFA7</accession>
<dbReference type="GO" id="GO:0030527">
    <property type="term" value="F:structural constituent of chromatin"/>
    <property type="evidence" value="ECO:0007669"/>
    <property type="project" value="InterPro"/>
</dbReference>
<organism evidence="5 6">
    <name type="scientific">Musa troglodytarum</name>
    <name type="common">fe'i banana</name>
    <dbReference type="NCBI Taxonomy" id="320322"/>
    <lineage>
        <taxon>Eukaryota</taxon>
        <taxon>Viridiplantae</taxon>
        <taxon>Streptophyta</taxon>
        <taxon>Embryophyta</taxon>
        <taxon>Tracheophyta</taxon>
        <taxon>Spermatophyta</taxon>
        <taxon>Magnoliopsida</taxon>
        <taxon>Liliopsida</taxon>
        <taxon>Zingiberales</taxon>
        <taxon>Musaceae</taxon>
        <taxon>Musa</taxon>
    </lineage>
</organism>
<gene>
    <name evidence="5" type="ORF">MUK42_11952</name>
</gene>
<dbReference type="PANTHER" id="PTHR23428">
    <property type="entry name" value="HISTONE H2B"/>
    <property type="match status" value="1"/>
</dbReference>
<protein>
    <recommendedName>
        <fullName evidence="4">Core Histone H2A/H2B/H3 domain-containing protein</fullName>
    </recommendedName>
</protein>
<dbReference type="Proteomes" id="UP001055439">
    <property type="component" value="Chromosome 7"/>
</dbReference>
<dbReference type="GO" id="GO:0046982">
    <property type="term" value="F:protein heterodimerization activity"/>
    <property type="evidence" value="ECO:0007669"/>
    <property type="project" value="InterPro"/>
</dbReference>
<dbReference type="OrthoDB" id="1914959at2759"/>
<dbReference type="EMBL" id="CP097509">
    <property type="protein sequence ID" value="URE14674.1"/>
    <property type="molecule type" value="Genomic_DNA"/>
</dbReference>
<dbReference type="CDD" id="cd22910">
    <property type="entry name" value="HFD_H2B"/>
    <property type="match status" value="1"/>
</dbReference>
<dbReference type="InterPro" id="IPR009072">
    <property type="entry name" value="Histone-fold"/>
</dbReference>
<reference evidence="5" key="1">
    <citation type="submission" date="2022-05" db="EMBL/GenBank/DDBJ databases">
        <title>The Musa troglodytarum L. genome provides insights into the mechanism of non-climacteric behaviour and enrichment of carotenoids.</title>
        <authorList>
            <person name="Wang J."/>
        </authorList>
    </citation>
    <scope>NUCLEOTIDE SEQUENCE</scope>
    <source>
        <tissue evidence="5">Leaf</tissue>
    </source>
</reference>
<dbReference type="GO" id="GO:0003677">
    <property type="term" value="F:DNA binding"/>
    <property type="evidence" value="ECO:0007669"/>
    <property type="project" value="InterPro"/>
</dbReference>
<evidence type="ECO:0000313" key="5">
    <source>
        <dbReference type="EMBL" id="URE14674.1"/>
    </source>
</evidence>
<name>A0A9E7KFA7_9LILI</name>
<feature type="domain" description="Core Histone H2A/H2B/H3" evidence="4">
    <location>
        <begin position="10"/>
        <end position="68"/>
    </location>
</feature>
<dbReference type="SMART" id="SM00427">
    <property type="entry name" value="H2B"/>
    <property type="match status" value="1"/>
</dbReference>
<evidence type="ECO:0000256" key="2">
    <source>
        <dbReference type="ARBA" id="ARBA00006846"/>
    </source>
</evidence>
<dbReference type="Gene3D" id="1.10.20.10">
    <property type="entry name" value="Histone, subunit A"/>
    <property type="match status" value="1"/>
</dbReference>
<comment type="similarity">
    <text evidence="2">Belongs to the histone H2B family.</text>
</comment>
<evidence type="ECO:0000259" key="4">
    <source>
        <dbReference type="Pfam" id="PF00125"/>
    </source>
</evidence>
<sequence>MSRSTRSTLIKVLKQVRPDIDILSKAMTIMNSFINATFEKLAQEVSRLARYNNKSTITCRETRTFVRLLLPGDLTEHAVSEGTKSVTKFTSS</sequence>
<dbReference type="PRINTS" id="PR00621">
    <property type="entry name" value="HISTONEH2B"/>
</dbReference>